<name>A0A6A6EEH3_9PEZI</name>
<dbReference type="PANTHER" id="PTHR42080:SF1">
    <property type="entry name" value="SRR1-LIKE DOMAIN-CONTAINING PROTEIN"/>
    <property type="match status" value="1"/>
</dbReference>
<proteinExistence type="predicted"/>
<protein>
    <recommendedName>
        <fullName evidence="3">SRR1-like domain-containing protein</fullName>
    </recommendedName>
</protein>
<sequence length="135" mass="15174">MFLQIREGAVQIKKIVCTGLRSPRYKYTSATLHHLSTFTIAQTLSNLCCSADPKTPQIQIVAQDPDYTVRDELLPRSIEPCITFVEDPQGFLDIDESTFVITAFLPFCVPPHLIVADTFHSRDGPAEFLCDKTRT</sequence>
<keyword evidence="2" id="KW-1185">Reference proteome</keyword>
<dbReference type="EMBL" id="ML994622">
    <property type="protein sequence ID" value="KAF2189018.1"/>
    <property type="molecule type" value="Genomic_DNA"/>
</dbReference>
<reference evidence="1" key="1">
    <citation type="journal article" date="2020" name="Stud. Mycol.">
        <title>101 Dothideomycetes genomes: a test case for predicting lifestyles and emergence of pathogens.</title>
        <authorList>
            <person name="Haridas S."/>
            <person name="Albert R."/>
            <person name="Binder M."/>
            <person name="Bloem J."/>
            <person name="Labutti K."/>
            <person name="Salamov A."/>
            <person name="Andreopoulos B."/>
            <person name="Baker S."/>
            <person name="Barry K."/>
            <person name="Bills G."/>
            <person name="Bluhm B."/>
            <person name="Cannon C."/>
            <person name="Castanera R."/>
            <person name="Culley D."/>
            <person name="Daum C."/>
            <person name="Ezra D."/>
            <person name="Gonzalez J."/>
            <person name="Henrissat B."/>
            <person name="Kuo A."/>
            <person name="Liang C."/>
            <person name="Lipzen A."/>
            <person name="Lutzoni F."/>
            <person name="Magnuson J."/>
            <person name="Mondo S."/>
            <person name="Nolan M."/>
            <person name="Ohm R."/>
            <person name="Pangilinan J."/>
            <person name="Park H.-J."/>
            <person name="Ramirez L."/>
            <person name="Alfaro M."/>
            <person name="Sun H."/>
            <person name="Tritt A."/>
            <person name="Yoshinaga Y."/>
            <person name="Zwiers L.-H."/>
            <person name="Turgeon B."/>
            <person name="Goodwin S."/>
            <person name="Spatafora J."/>
            <person name="Crous P."/>
            <person name="Grigoriev I."/>
        </authorList>
    </citation>
    <scope>NUCLEOTIDE SEQUENCE</scope>
    <source>
        <strain evidence="1">CBS 207.26</strain>
    </source>
</reference>
<gene>
    <name evidence="1" type="ORF">K469DRAFT_702714</name>
</gene>
<dbReference type="PANTHER" id="PTHR42080">
    <property type="entry name" value="SRR1 DOMAIN-CONTAINING PROTEIN"/>
    <property type="match status" value="1"/>
</dbReference>
<evidence type="ECO:0000313" key="1">
    <source>
        <dbReference type="EMBL" id="KAF2189018.1"/>
    </source>
</evidence>
<accession>A0A6A6EEH3</accession>
<dbReference type="Proteomes" id="UP000800200">
    <property type="component" value="Unassembled WGS sequence"/>
</dbReference>
<evidence type="ECO:0008006" key="3">
    <source>
        <dbReference type="Google" id="ProtNLM"/>
    </source>
</evidence>
<evidence type="ECO:0000313" key="2">
    <source>
        <dbReference type="Proteomes" id="UP000800200"/>
    </source>
</evidence>
<dbReference type="OrthoDB" id="3800037at2759"/>
<dbReference type="AlphaFoldDB" id="A0A6A6EEH3"/>
<organism evidence="1 2">
    <name type="scientific">Zopfia rhizophila CBS 207.26</name>
    <dbReference type="NCBI Taxonomy" id="1314779"/>
    <lineage>
        <taxon>Eukaryota</taxon>
        <taxon>Fungi</taxon>
        <taxon>Dikarya</taxon>
        <taxon>Ascomycota</taxon>
        <taxon>Pezizomycotina</taxon>
        <taxon>Dothideomycetes</taxon>
        <taxon>Dothideomycetes incertae sedis</taxon>
        <taxon>Zopfiaceae</taxon>
        <taxon>Zopfia</taxon>
    </lineage>
</organism>